<proteinExistence type="predicted"/>
<dbReference type="Gene3D" id="1.10.443.10">
    <property type="entry name" value="Intergrase catalytic core"/>
    <property type="match status" value="1"/>
</dbReference>
<reference evidence="7 8" key="1">
    <citation type="submission" date="2015-09" db="EMBL/GenBank/DDBJ databases">
        <title>A metagenomics-based metabolic model of nitrate-dependent anaerobic oxidation of methane by Methanoperedens-like archaea.</title>
        <authorList>
            <person name="Arshad A."/>
            <person name="Speth D.R."/>
            <person name="De Graaf R.M."/>
            <person name="Op Den Camp H.J."/>
            <person name="Jetten M.S."/>
            <person name="Welte C.U."/>
        </authorList>
    </citation>
    <scope>NUCLEOTIDE SEQUENCE [LARGE SCALE GENOMIC DNA]</scope>
</reference>
<dbReference type="SUPFAM" id="SSF56349">
    <property type="entry name" value="DNA breaking-rejoining enzymes"/>
    <property type="match status" value="1"/>
</dbReference>
<feature type="domain" description="Core-binding (CB)" evidence="6">
    <location>
        <begin position="8"/>
        <end position="85"/>
    </location>
</feature>
<dbReference type="PROSITE" id="PS51900">
    <property type="entry name" value="CB"/>
    <property type="match status" value="1"/>
</dbReference>
<gene>
    <name evidence="7" type="ORF">MPEBLZ_02045</name>
</gene>
<dbReference type="PANTHER" id="PTHR30349">
    <property type="entry name" value="PHAGE INTEGRASE-RELATED"/>
    <property type="match status" value="1"/>
</dbReference>
<dbReference type="PROSITE" id="PS51898">
    <property type="entry name" value="TYR_RECOMBINASE"/>
    <property type="match status" value="1"/>
</dbReference>
<dbReference type="GO" id="GO:0003677">
    <property type="term" value="F:DNA binding"/>
    <property type="evidence" value="ECO:0007669"/>
    <property type="project" value="UniProtKB-UniRule"/>
</dbReference>
<dbReference type="InterPro" id="IPR004107">
    <property type="entry name" value="Integrase_SAM-like_N"/>
</dbReference>
<organism evidence="7 8">
    <name type="scientific">Candidatus Methanoperedens nitratireducens</name>
    <dbReference type="NCBI Taxonomy" id="1392998"/>
    <lineage>
        <taxon>Archaea</taxon>
        <taxon>Methanobacteriati</taxon>
        <taxon>Methanobacteriota</taxon>
        <taxon>Stenosarchaea group</taxon>
        <taxon>Methanomicrobia</taxon>
        <taxon>Methanosarcinales</taxon>
        <taxon>ANME-2 cluster</taxon>
        <taxon>Candidatus Methanoperedentaceae</taxon>
        <taxon>Candidatus Methanoperedens</taxon>
    </lineage>
</organism>
<keyword evidence="3" id="KW-0233">DNA recombination</keyword>
<dbReference type="CDD" id="cd00397">
    <property type="entry name" value="DNA_BRE_C"/>
    <property type="match status" value="1"/>
</dbReference>
<dbReference type="EMBL" id="LKCM01000152">
    <property type="protein sequence ID" value="KPQ43379.1"/>
    <property type="molecule type" value="Genomic_DNA"/>
</dbReference>
<dbReference type="InterPro" id="IPR010998">
    <property type="entry name" value="Integrase_recombinase_N"/>
</dbReference>
<evidence type="ECO:0000313" key="8">
    <source>
        <dbReference type="Proteomes" id="UP000050360"/>
    </source>
</evidence>
<keyword evidence="1" id="KW-0229">DNA integration</keyword>
<dbReference type="Pfam" id="PF00589">
    <property type="entry name" value="Phage_integrase"/>
    <property type="match status" value="1"/>
</dbReference>
<evidence type="ECO:0000259" key="5">
    <source>
        <dbReference type="PROSITE" id="PS51898"/>
    </source>
</evidence>
<comment type="caution">
    <text evidence="7">The sequence shown here is derived from an EMBL/GenBank/DDBJ whole genome shotgun (WGS) entry which is preliminary data.</text>
</comment>
<name>A0A0P8A5H6_9EURY</name>
<dbReference type="InterPro" id="IPR002104">
    <property type="entry name" value="Integrase_catalytic"/>
</dbReference>
<evidence type="ECO:0000256" key="3">
    <source>
        <dbReference type="ARBA" id="ARBA00023172"/>
    </source>
</evidence>
<dbReference type="GO" id="GO:0006310">
    <property type="term" value="P:DNA recombination"/>
    <property type="evidence" value="ECO:0007669"/>
    <property type="project" value="UniProtKB-KW"/>
</dbReference>
<dbReference type="PANTHER" id="PTHR30349:SF87">
    <property type="entry name" value="TRANSPOSASE A"/>
    <property type="match status" value="1"/>
</dbReference>
<dbReference type="InterPro" id="IPR011010">
    <property type="entry name" value="DNA_brk_join_enz"/>
</dbReference>
<dbReference type="GO" id="GO:0015074">
    <property type="term" value="P:DNA integration"/>
    <property type="evidence" value="ECO:0007669"/>
    <property type="project" value="UniProtKB-KW"/>
</dbReference>
<keyword evidence="2 4" id="KW-0238">DNA-binding</keyword>
<dbReference type="InterPro" id="IPR013762">
    <property type="entry name" value="Integrase-like_cat_sf"/>
</dbReference>
<evidence type="ECO:0000256" key="2">
    <source>
        <dbReference type="ARBA" id="ARBA00023125"/>
    </source>
</evidence>
<dbReference type="Pfam" id="PF02899">
    <property type="entry name" value="Phage_int_SAM_1"/>
    <property type="match status" value="1"/>
</dbReference>
<dbReference type="InterPro" id="IPR050090">
    <property type="entry name" value="Tyrosine_recombinase_XerCD"/>
</dbReference>
<dbReference type="Gene3D" id="1.10.150.130">
    <property type="match status" value="1"/>
</dbReference>
<protein>
    <submittedName>
        <fullName evidence="7">Integrase</fullName>
    </submittedName>
</protein>
<evidence type="ECO:0000259" key="6">
    <source>
        <dbReference type="PROSITE" id="PS51900"/>
    </source>
</evidence>
<evidence type="ECO:0000256" key="1">
    <source>
        <dbReference type="ARBA" id="ARBA00022908"/>
    </source>
</evidence>
<evidence type="ECO:0000256" key="4">
    <source>
        <dbReference type="PROSITE-ProRule" id="PRU01248"/>
    </source>
</evidence>
<dbReference type="Proteomes" id="UP000050360">
    <property type="component" value="Unassembled WGS sequence"/>
</dbReference>
<accession>A0A0P8A5H6</accession>
<sequence length="400" mass="45529">MYMLDDIMMLEDFKKSLIAKNRSKNTLDTIKYSLEPAQAHFGKPLENLTIEHLKKYFEILRAKGLSQNTIRLQQTTFAQFYDYCLSETDDEKYSVLIRKLKRLKVDKEKNPINPGEILFPDEIKRLINIATLERDRCIVASLFESGLRIGELLALTIDMVQMDEAKQEVTFHIPNIEGCKTGSRSVVCLEIYGYVQDWLKCNPEKHFIPVTKVGVTKILKKLFIRAGINKPCNPHHFRHSSITLAAGSGMSETQLSYRFWGIPHSTMLSVYIHLNEQMKSSGYRDAKGLGENGNGKTVINPLACRCVECGKLIQSGSLCKSCSDSKKLSQENNILKSQMSEMQKQMLNLMEWVKADNKAGFDEPEIIKIGNGDLEKGNKLLDEGAKERFKKIVSGEERYI</sequence>
<evidence type="ECO:0000313" key="7">
    <source>
        <dbReference type="EMBL" id="KPQ43379.1"/>
    </source>
</evidence>
<feature type="domain" description="Tyr recombinase" evidence="5">
    <location>
        <begin position="113"/>
        <end position="284"/>
    </location>
</feature>
<dbReference type="AlphaFoldDB" id="A0A0P8A5H6"/>
<dbReference type="InterPro" id="IPR044068">
    <property type="entry name" value="CB"/>
</dbReference>